<evidence type="ECO:0000259" key="12">
    <source>
        <dbReference type="Pfam" id="PF07727"/>
    </source>
</evidence>
<evidence type="ECO:0000256" key="11">
    <source>
        <dbReference type="SAM" id="MobiDB-lite"/>
    </source>
</evidence>
<dbReference type="GO" id="GO:0003887">
    <property type="term" value="F:DNA-directed DNA polymerase activity"/>
    <property type="evidence" value="ECO:0007669"/>
    <property type="project" value="UniProtKB-KW"/>
</dbReference>
<evidence type="ECO:0000256" key="7">
    <source>
        <dbReference type="ARBA" id="ARBA00022918"/>
    </source>
</evidence>
<dbReference type="PANTHER" id="PTHR42648:SF11">
    <property type="entry name" value="TRANSPOSON TY4-P GAG-POL POLYPROTEIN"/>
    <property type="match status" value="1"/>
</dbReference>
<proteinExistence type="predicted"/>
<keyword evidence="2" id="KW-0479">Metal-binding</keyword>
<dbReference type="EMBL" id="BKCJ010002572">
    <property type="protein sequence ID" value="GEU49494.1"/>
    <property type="molecule type" value="Genomic_DNA"/>
</dbReference>
<feature type="domain" description="GAG-pre-integrase" evidence="13">
    <location>
        <begin position="565"/>
        <end position="611"/>
    </location>
</feature>
<feature type="domain" description="Reverse transcriptase Ty1/copia-type" evidence="12">
    <location>
        <begin position="963"/>
        <end position="1028"/>
    </location>
</feature>
<dbReference type="Pfam" id="PF13976">
    <property type="entry name" value="gag_pre-integrs"/>
    <property type="match status" value="1"/>
</dbReference>
<keyword evidence="9" id="KW-0233">DNA recombination</keyword>
<dbReference type="GO" id="GO:0003676">
    <property type="term" value="F:nucleic acid binding"/>
    <property type="evidence" value="ECO:0007669"/>
    <property type="project" value="InterPro"/>
</dbReference>
<protein>
    <submittedName>
        <fullName evidence="14">Uncharacterized protein</fullName>
    </submittedName>
</protein>
<dbReference type="SUPFAM" id="SSF53098">
    <property type="entry name" value="Ribonuclease H-like"/>
    <property type="match status" value="1"/>
</dbReference>
<dbReference type="GO" id="GO:0046872">
    <property type="term" value="F:metal ion binding"/>
    <property type="evidence" value="ECO:0007669"/>
    <property type="project" value="UniProtKB-KW"/>
</dbReference>
<dbReference type="PANTHER" id="PTHR42648">
    <property type="entry name" value="TRANSPOSASE, PUTATIVE-RELATED"/>
    <property type="match status" value="1"/>
</dbReference>
<keyword evidence="6" id="KW-0229">DNA integration</keyword>
<evidence type="ECO:0000256" key="1">
    <source>
        <dbReference type="ARBA" id="ARBA00022722"/>
    </source>
</evidence>
<keyword evidence="10" id="KW-0511">Multifunctional enzyme</keyword>
<keyword evidence="7" id="KW-0695">RNA-directed DNA polymerase</keyword>
<dbReference type="InterPro" id="IPR012337">
    <property type="entry name" value="RNaseH-like_sf"/>
</dbReference>
<dbReference type="GO" id="GO:0016787">
    <property type="term" value="F:hydrolase activity"/>
    <property type="evidence" value="ECO:0007669"/>
    <property type="project" value="UniProtKB-KW"/>
</dbReference>
<organism evidence="14">
    <name type="scientific">Tanacetum cinerariifolium</name>
    <name type="common">Dalmatian daisy</name>
    <name type="synonym">Chrysanthemum cinerariifolium</name>
    <dbReference type="NCBI Taxonomy" id="118510"/>
    <lineage>
        <taxon>Eukaryota</taxon>
        <taxon>Viridiplantae</taxon>
        <taxon>Streptophyta</taxon>
        <taxon>Embryophyta</taxon>
        <taxon>Tracheophyta</taxon>
        <taxon>Spermatophyta</taxon>
        <taxon>Magnoliopsida</taxon>
        <taxon>eudicotyledons</taxon>
        <taxon>Gunneridae</taxon>
        <taxon>Pentapetalae</taxon>
        <taxon>asterids</taxon>
        <taxon>campanulids</taxon>
        <taxon>Asterales</taxon>
        <taxon>Asteraceae</taxon>
        <taxon>Asteroideae</taxon>
        <taxon>Anthemideae</taxon>
        <taxon>Anthemidinae</taxon>
        <taxon>Tanacetum</taxon>
    </lineage>
</organism>
<evidence type="ECO:0000256" key="6">
    <source>
        <dbReference type="ARBA" id="ARBA00022908"/>
    </source>
</evidence>
<evidence type="ECO:0000256" key="5">
    <source>
        <dbReference type="ARBA" id="ARBA00022842"/>
    </source>
</evidence>
<keyword evidence="3" id="KW-0255">Endonuclease</keyword>
<gene>
    <name evidence="14" type="ORF">Tci_021472</name>
</gene>
<feature type="compositionally biased region" description="Polar residues" evidence="11">
    <location>
        <begin position="383"/>
        <end position="393"/>
    </location>
</feature>
<keyword evidence="5" id="KW-0460">Magnesium</keyword>
<evidence type="ECO:0000256" key="3">
    <source>
        <dbReference type="ARBA" id="ARBA00022759"/>
    </source>
</evidence>
<dbReference type="GO" id="GO:0015074">
    <property type="term" value="P:DNA integration"/>
    <property type="evidence" value="ECO:0007669"/>
    <property type="project" value="UniProtKB-KW"/>
</dbReference>
<evidence type="ECO:0000256" key="9">
    <source>
        <dbReference type="ARBA" id="ARBA00023172"/>
    </source>
</evidence>
<dbReference type="Gene3D" id="3.30.420.10">
    <property type="entry name" value="Ribonuclease H-like superfamily/Ribonuclease H"/>
    <property type="match status" value="1"/>
</dbReference>
<feature type="region of interest" description="Disordered" evidence="11">
    <location>
        <begin position="381"/>
        <end position="400"/>
    </location>
</feature>
<keyword evidence="4" id="KW-0378">Hydrolase</keyword>
<evidence type="ECO:0000259" key="13">
    <source>
        <dbReference type="Pfam" id="PF13976"/>
    </source>
</evidence>
<reference evidence="14" key="1">
    <citation type="journal article" date="2019" name="Sci. Rep.">
        <title>Draft genome of Tanacetum cinerariifolium, the natural source of mosquito coil.</title>
        <authorList>
            <person name="Yamashiro T."/>
            <person name="Shiraishi A."/>
            <person name="Satake H."/>
            <person name="Nakayama K."/>
        </authorList>
    </citation>
    <scope>NUCLEOTIDE SEQUENCE</scope>
</reference>
<evidence type="ECO:0000256" key="10">
    <source>
        <dbReference type="ARBA" id="ARBA00023268"/>
    </source>
</evidence>
<dbReference type="InterPro" id="IPR013103">
    <property type="entry name" value="RVT_2"/>
</dbReference>
<evidence type="ECO:0000313" key="14">
    <source>
        <dbReference type="EMBL" id="GEU49494.1"/>
    </source>
</evidence>
<keyword evidence="1" id="KW-0540">Nuclease</keyword>
<evidence type="ECO:0000256" key="8">
    <source>
        <dbReference type="ARBA" id="ARBA00022932"/>
    </source>
</evidence>
<keyword evidence="8" id="KW-0239">DNA-directed DNA polymerase</keyword>
<dbReference type="GO" id="GO:0003964">
    <property type="term" value="F:RNA-directed DNA polymerase activity"/>
    <property type="evidence" value="ECO:0007669"/>
    <property type="project" value="UniProtKB-KW"/>
</dbReference>
<dbReference type="GO" id="GO:0004519">
    <property type="term" value="F:endonuclease activity"/>
    <property type="evidence" value="ECO:0007669"/>
    <property type="project" value="UniProtKB-KW"/>
</dbReference>
<evidence type="ECO:0000256" key="4">
    <source>
        <dbReference type="ARBA" id="ARBA00022801"/>
    </source>
</evidence>
<keyword evidence="8" id="KW-0808">Transferase</keyword>
<evidence type="ECO:0000256" key="2">
    <source>
        <dbReference type="ARBA" id="ARBA00022723"/>
    </source>
</evidence>
<feature type="domain" description="Reverse transcriptase Ty1/copia-type" evidence="12">
    <location>
        <begin position="1032"/>
        <end position="1125"/>
    </location>
</feature>
<dbReference type="GO" id="GO:0006310">
    <property type="term" value="P:DNA recombination"/>
    <property type="evidence" value="ECO:0007669"/>
    <property type="project" value="UniProtKB-KW"/>
</dbReference>
<accession>A0A6L2KNP8</accession>
<dbReference type="InterPro" id="IPR036397">
    <property type="entry name" value="RNaseH_sf"/>
</dbReference>
<feature type="compositionally biased region" description="Basic and acidic residues" evidence="11">
    <location>
        <begin position="777"/>
        <end position="786"/>
    </location>
</feature>
<dbReference type="InterPro" id="IPR039537">
    <property type="entry name" value="Retrotran_Ty1/copia-like"/>
</dbReference>
<name>A0A6L2KNP8_TANCI</name>
<keyword evidence="8" id="KW-0548">Nucleotidyltransferase</keyword>
<dbReference type="Pfam" id="PF07727">
    <property type="entry name" value="RVT_2"/>
    <property type="match status" value="2"/>
</dbReference>
<dbReference type="InterPro" id="IPR025724">
    <property type="entry name" value="GAG-pre-integrase_dom"/>
</dbReference>
<comment type="caution">
    <text evidence="14">The sequence shown here is derived from an EMBL/GenBank/DDBJ whole genome shotgun (WGS) entry which is preliminary data.</text>
</comment>
<feature type="region of interest" description="Disordered" evidence="11">
    <location>
        <begin position="766"/>
        <end position="788"/>
    </location>
</feature>
<sequence>MVTPLYQPKIVDGAVQIIAPTTAEQRLAKKNKLKARADLEEQSLDDLFNNSKIYEAEVKGSSTSSQNTHNIAFVSSNNTDSTNELVNAVLSVSTASSKATVSTLPNVDSLSDAVIYSFFASQSNSPQLDNEDLKQIDPDDLKKIDLKWQMAMLIMRARRECRSPRDNRHKEATKRPVPIEVSTSNALVSQCDVVGGYDWSFQAEEEPTNYAFMAHASSGSLSFSGLDNESQVSDKTGLGFDSQVFNSQVFDYEEVHSHESDNIVPKIPKNDRYKTGEGYHDVPPSYTGTFMPLKPNLVFNDAPTASESVANVFNVESSTDKPSKNMSKTLWLDVTIVEDWISDSEDETKNESVPKQREPSFVPISKHVKTSREYVKKVEHPKQANNLRTNNQKSRGHKKNRAKKAYFVCRSLNHLIKDYDYYENKWYIVPTAVLTRSRLVSLNAARPVPTAVPQSTVKSPRPVKHVVNKGTKGNADKASANWVWKPKYPIQSWLGSQKTLSFLFDVQGNPQQALKDKEINEGYVAFRGNPKGGKISDTECVVLSSDYKLPDENHVLLRVPRENNMYNVDLKNVIPSEDLTCLFAKAIFDESNLWHRRLGHINFKTMNKLVKFYEMKGIKREFSVARTPQQNRIAERKNRALIKATRTMLADLLLPGNPPRKFDGKVEGFLVGYSVNSKAFRVFNSRTRIVQKTLHINFLENKPNVVGIGPKWLFDINTLIMSVNYQLVVAGNQPNDNACIKENLDAYDDVANAAFDVKENENDVHVSANGSVKTSNKKHDEKAKRDDKRKRLVDLPTRVRDLRAECEEFFSNCTNRVNDVTTPITAARRSLFVDPFKCLDDPDMPELEDIVYSDDEEDVGAEADLSNLETIIHVSPITTTRVHKDHLVNQIIGDLNSAPQTRSMTRMVREQGGLHQIIDEDFHTYMFACFLSQEEPKKVHQVIKDLSWIEAMQEELLQFKLQKVWVLVDLPKGKRAIGSKWVFRNKKDERGIVIRNKAKLVAQGHTQEEGIKYDKVFAPVARIEAIRVKIDQTLFIKKQKGDFLLVQVYVDDIIFGSTNKELCKAFERLMKDKFQMSSMGELTFFLGLLVKQKDDGIFISQDKYVAEILRKFGFTDVKSDNTPIETEKPLLKDPDGEDVNVHIYSIELASPKQTALGKDISNPFMAEQVQERHLDNIRKYQSLKKKPVRPIFEREYKKVQTLFKPDKDVKEPKKKRFADETLLQESFKKLKAAEVSGYESTEEIQPNDPKEIEDLIALWNLVKEKFSSAVPSVDTEKALWVELKRLFEPDADDVLWKLQRHMHYPLTWKLYTDCGVHQVSLTTRRHDMFMMTEKDYPLSNAVMISMLSGKLQVEEDNEMVRDLVMKIFMEANKPKSRNLKKMHQGINAAGSSITAAGPRLMLLDKVDTTAEVLKNLL</sequence>